<dbReference type="EMBL" id="FIGG01000001">
    <property type="protein sequence ID" value="CYU29520.1"/>
    <property type="molecule type" value="Genomic_DNA"/>
</dbReference>
<dbReference type="Proteomes" id="UP000748881">
    <property type="component" value="Unassembled WGS sequence"/>
</dbReference>
<dbReference type="EMBL" id="JABLKP010000022">
    <property type="protein sequence ID" value="NQP84134.1"/>
    <property type="molecule type" value="Genomic_DNA"/>
</dbReference>
<evidence type="ECO:0000313" key="6">
    <source>
        <dbReference type="Proteomes" id="UP000073485"/>
    </source>
</evidence>
<proteinExistence type="predicted"/>
<feature type="domain" description="ISXO2-like transposase" evidence="1">
    <location>
        <begin position="127"/>
        <end position="275"/>
    </location>
</feature>
<organism evidence="3 6">
    <name type="scientific">Streptococcus suis</name>
    <dbReference type="NCBI Taxonomy" id="1307"/>
    <lineage>
        <taxon>Bacteria</taxon>
        <taxon>Bacillati</taxon>
        <taxon>Bacillota</taxon>
        <taxon>Bacilli</taxon>
        <taxon>Lactobacillales</taxon>
        <taxon>Streptococcaceae</taxon>
        <taxon>Streptococcus</taxon>
    </lineage>
</organism>
<protein>
    <submittedName>
        <fullName evidence="4">IS1595 family transposase</fullName>
    </submittedName>
    <submittedName>
        <fullName evidence="3">ISSpo8 transposase</fullName>
    </submittedName>
</protein>
<evidence type="ECO:0000313" key="5">
    <source>
        <dbReference type="Proteomes" id="UP000072530"/>
    </source>
</evidence>
<dbReference type="SMART" id="SM01126">
    <property type="entry name" value="DDE_Tnp_IS1595"/>
    <property type="match status" value="1"/>
</dbReference>
<name>A0A0Z8F1E9_STRSU</name>
<evidence type="ECO:0000313" key="3">
    <source>
        <dbReference type="EMBL" id="CYU72073.1"/>
    </source>
</evidence>
<accession>A0A0Z8F1E9</accession>
<dbReference type="PANTHER" id="PTHR47163:SF2">
    <property type="entry name" value="SI:DKEY-17M8.2"/>
    <property type="match status" value="1"/>
</dbReference>
<evidence type="ECO:0000313" key="4">
    <source>
        <dbReference type="EMBL" id="NQP84134.1"/>
    </source>
</evidence>
<dbReference type="NCBIfam" id="NF033547">
    <property type="entry name" value="transpos_IS1595"/>
    <property type="match status" value="1"/>
</dbReference>
<sequence length="305" mass="35632">MKFEFKSLFDLQSAFPDEQSCIDHLENMIWGDVIVSPFDATSKVYKCKDNKYRCKNTGKYFNVKTGTLFDNTKIELRKWFMAIWFVTSHKKGISSVQLSKDIGVTQKTAWFMLERIRKCFGSENNNSLDDVVEVDETYIGGKNKNRHNSKKVKNAQGRSLKDKSAVVGMVQRKGKVNAHHVPDTKTKTLTEQIVKYVKETAQLYTDEWLGYNKVAKMYQHNFVNHGAREYVQGDVYTNTIEGFWAGLKRGVLGIYHSWSKKYLQDYVDEFVFRYNTRDYSDSQRFNLLLSNACVRTKYRELIYGY</sequence>
<dbReference type="InterPro" id="IPR053164">
    <property type="entry name" value="IS1016-like_transposase"/>
</dbReference>
<dbReference type="Proteomes" id="UP000073485">
    <property type="component" value="Unassembled WGS sequence"/>
</dbReference>
<dbReference type="Proteomes" id="UP000072530">
    <property type="component" value="Unassembled WGS sequence"/>
</dbReference>
<dbReference type="Pfam" id="PF12762">
    <property type="entry name" value="DDE_Tnp_IS1595"/>
    <property type="match status" value="1"/>
</dbReference>
<evidence type="ECO:0000259" key="1">
    <source>
        <dbReference type="SMART" id="SM01126"/>
    </source>
</evidence>
<dbReference type="PANTHER" id="PTHR47163">
    <property type="entry name" value="DDE_TNP_IS1595 DOMAIN-CONTAINING PROTEIN"/>
    <property type="match status" value="1"/>
</dbReference>
<reference evidence="5 6" key="1">
    <citation type="submission" date="2016-02" db="EMBL/GenBank/DDBJ databases">
        <authorList>
            <consortium name="Pathogen Informatics"/>
        </authorList>
    </citation>
    <scope>NUCLEOTIDE SEQUENCE [LARGE SCALE GENOMIC DNA]</scope>
    <source>
        <strain evidence="2 5">LSS31</strain>
        <strain evidence="3 6">LSS48</strain>
    </source>
</reference>
<dbReference type="RefSeq" id="WP_044669305.1">
    <property type="nucleotide sequence ID" value="NZ_CEDJ01000003.1"/>
</dbReference>
<dbReference type="AlphaFoldDB" id="A0A0Z8F1E9"/>
<evidence type="ECO:0000313" key="2">
    <source>
        <dbReference type="EMBL" id="CYU29520.1"/>
    </source>
</evidence>
<dbReference type="InterPro" id="IPR024445">
    <property type="entry name" value="Tnp_ISXO2-like"/>
</dbReference>
<reference evidence="4" key="2">
    <citation type="submission" date="2020-05" db="EMBL/GenBank/DDBJ databases">
        <title>Linking phenotype, genotype and ecology: antimicrobial resistance in the zoonotic pathogen Streptococcus suis.</title>
        <authorList>
            <person name="Hadjirin N.F."/>
            <person name="Miller E.L."/>
            <person name="Murray G.R."/>
            <person name="Yen P.L.K."/>
            <person name="Phuc H.D."/>
            <person name="Wileman T.M."/>
            <person name="Hernandez-Garcia J."/>
            <person name="Williamson S.M."/>
            <person name="Parkhill J."/>
            <person name="Maskell D.J."/>
            <person name="Zhou R."/>
            <person name="Fittipaldi N."/>
            <person name="Gottschalk M."/>
            <person name="Tucker A.D.W."/>
            <person name="Hoa N.T."/>
            <person name="Welch J."/>
            <person name="Weinert L.A."/>
        </authorList>
    </citation>
    <scope>NUCLEOTIDE SEQUENCE</scope>
    <source>
        <strain evidence="4">TMW_SS111</strain>
    </source>
</reference>
<gene>
    <name evidence="2" type="ORF">ERS132393_00157</name>
    <name evidence="3" type="ORF">ERS132410_00912</name>
    <name evidence="4" type="ORF">HO898_10505</name>
</gene>
<dbReference type="EMBL" id="FIGO01000004">
    <property type="protein sequence ID" value="CYU72073.1"/>
    <property type="molecule type" value="Genomic_DNA"/>
</dbReference>